<keyword evidence="2" id="KW-0456">Lyase</keyword>
<dbReference type="GO" id="GO:0019323">
    <property type="term" value="P:pentose catabolic process"/>
    <property type="evidence" value="ECO:0007669"/>
    <property type="project" value="TreeGrafter"/>
</dbReference>
<protein>
    <submittedName>
        <fullName evidence="4">Ribulose-5-phosphate 4-epimerase</fullName>
    </submittedName>
</protein>
<dbReference type="Proteomes" id="UP000009026">
    <property type="component" value="Chromosome"/>
</dbReference>
<dbReference type="EMBL" id="CP012109">
    <property type="protein sequence ID" value="AKQ63608.1"/>
    <property type="molecule type" value="Genomic_DNA"/>
</dbReference>
<dbReference type="PANTHER" id="PTHR22789:SF0">
    <property type="entry name" value="3-OXO-TETRONATE 4-PHOSPHATE DECARBOXYLASE-RELATED"/>
    <property type="match status" value="1"/>
</dbReference>
<dbReference type="OrthoDB" id="5291399at2"/>
<dbReference type="GO" id="GO:0046872">
    <property type="term" value="F:metal ion binding"/>
    <property type="evidence" value="ECO:0007669"/>
    <property type="project" value="UniProtKB-KW"/>
</dbReference>
<proteinExistence type="predicted"/>
<dbReference type="PANTHER" id="PTHR22789">
    <property type="entry name" value="FUCULOSE PHOSPHATE ALDOLASE"/>
    <property type="match status" value="1"/>
</dbReference>
<evidence type="ECO:0000313" key="5">
    <source>
        <dbReference type="Proteomes" id="UP000009026"/>
    </source>
</evidence>
<dbReference type="RefSeq" id="WP_002636948.1">
    <property type="nucleotide sequence ID" value="NZ_CP012109.1"/>
</dbReference>
<evidence type="ECO:0000256" key="1">
    <source>
        <dbReference type="ARBA" id="ARBA00022723"/>
    </source>
</evidence>
<evidence type="ECO:0000259" key="3">
    <source>
        <dbReference type="SMART" id="SM01007"/>
    </source>
</evidence>
<dbReference type="InterPro" id="IPR001303">
    <property type="entry name" value="Aldolase_II/adducin_N"/>
</dbReference>
<sequence>MSGAWEHLALREQMIATARRMNASSLNQGTSGNLSVRVADGFLLTPTGMDYDALVPEDLVLMRFDGSHEGRRSPSSEWQLHRDLLAARPEVGAVLHAHSMFCTTLACLHRDIPAFHYMVSAAGGTDVRCAPYATFGTAELAGHVLAALEGRKACLMANHGMVAVGADLAAAFKLAVEVETLAAMYWRALQVGEPVLLDGAEMARVLEKFKTYGQQPTLPSREG</sequence>
<dbReference type="SMART" id="SM01007">
    <property type="entry name" value="Aldolase_II"/>
    <property type="match status" value="1"/>
</dbReference>
<evidence type="ECO:0000313" key="4">
    <source>
        <dbReference type="EMBL" id="AKQ63608.1"/>
    </source>
</evidence>
<dbReference type="GO" id="GO:0005829">
    <property type="term" value="C:cytosol"/>
    <property type="evidence" value="ECO:0007669"/>
    <property type="project" value="TreeGrafter"/>
</dbReference>
<dbReference type="InterPro" id="IPR050197">
    <property type="entry name" value="Aldolase_class_II_sugar_metab"/>
</dbReference>
<name>A0A0H4WPV8_9BACT</name>
<dbReference type="eggNOG" id="COG0235">
    <property type="taxonomic scope" value="Bacteria"/>
</dbReference>
<gene>
    <name evidence="4" type="ORF">A176_000520</name>
</gene>
<feature type="domain" description="Class II aldolase/adducin N-terminal" evidence="3">
    <location>
        <begin position="12"/>
        <end position="186"/>
    </location>
</feature>
<accession>A0A0H4WPV8</accession>
<dbReference type="InterPro" id="IPR036409">
    <property type="entry name" value="Aldolase_II/adducin_N_sf"/>
</dbReference>
<dbReference type="STRING" id="1297742.A176_000520"/>
<reference evidence="4 5" key="1">
    <citation type="journal article" date="2016" name="PLoS ONE">
        <title>Complete Genome Sequence and Comparative Genomics of a Novel Myxobacterium Myxococcus hansupus.</title>
        <authorList>
            <person name="Sharma G."/>
            <person name="Narwani T."/>
            <person name="Subramanian S."/>
        </authorList>
    </citation>
    <scope>NUCLEOTIDE SEQUENCE [LARGE SCALE GENOMIC DNA]</scope>
    <source>
        <strain evidence="5">mixupus</strain>
    </source>
</reference>
<dbReference type="KEGG" id="mym:A176_000520"/>
<keyword evidence="1" id="KW-0479">Metal-binding</keyword>
<dbReference type="Pfam" id="PF00596">
    <property type="entry name" value="Aldolase_II"/>
    <property type="match status" value="1"/>
</dbReference>
<dbReference type="Gene3D" id="3.40.225.10">
    <property type="entry name" value="Class II aldolase/adducin N-terminal domain"/>
    <property type="match status" value="1"/>
</dbReference>
<dbReference type="AlphaFoldDB" id="A0A0H4WPV8"/>
<dbReference type="PATRIC" id="fig|1297742.4.peg.528"/>
<dbReference type="SUPFAM" id="SSF53639">
    <property type="entry name" value="AraD/HMP-PK domain-like"/>
    <property type="match status" value="1"/>
</dbReference>
<keyword evidence="5" id="KW-1185">Reference proteome</keyword>
<dbReference type="GO" id="GO:0016832">
    <property type="term" value="F:aldehyde-lyase activity"/>
    <property type="evidence" value="ECO:0007669"/>
    <property type="project" value="TreeGrafter"/>
</dbReference>
<organism evidence="4 5">
    <name type="scientific">Pseudomyxococcus hansupus</name>
    <dbReference type="NCBI Taxonomy" id="1297742"/>
    <lineage>
        <taxon>Bacteria</taxon>
        <taxon>Pseudomonadati</taxon>
        <taxon>Myxococcota</taxon>
        <taxon>Myxococcia</taxon>
        <taxon>Myxococcales</taxon>
        <taxon>Cystobacterineae</taxon>
        <taxon>Myxococcaceae</taxon>
        <taxon>Pseudomyxococcus</taxon>
    </lineage>
</organism>
<evidence type="ECO:0000256" key="2">
    <source>
        <dbReference type="ARBA" id="ARBA00023239"/>
    </source>
</evidence>